<keyword evidence="1" id="KW-1133">Transmembrane helix</keyword>
<sequence length="448" mass="51440">MTLATSDTSPAHTSAIPLRLGFRGGFLIVPLLLIWLIQTPSPQSNRVVITLLLAFFFLWWLKFHFKKRQKIDDLNTVVRLNVISLLLATVAFLVGTALCWPWNIWLTRIDEALKGHRQIHISSLEQLQQYQPQYNDEVIITDLPATCAAEELDDRWGVSHISTRWDCSRAVAGPIQPIGAIHIDDDKRTALRDLITLYDSEFTQLTGDEYAALYKNVRYSKYLYAHREHQVNHLAELIHAVASICPGSDTDLEQCATLKDKLPLDGYNWEQAVAQANSNVPLPERLLNDQDYAVLKRDMRDMVSGFYAQVIQHTWKILKQQQSSSLLLDDAGKNDRVVFFSPKESSNTMEEERLPYNDLSQNASVWSTLSRDLQLSGTARLSGYWVASYPNAQPPILLLDSSYFWIPLWIAVLPFIALSAVALQWFYWLYRSLKDYRRLMRKRQEAVL</sequence>
<accession>A0A5C1NI13</accession>
<keyword evidence="1" id="KW-0812">Transmembrane</keyword>
<feature type="transmembrane region" description="Helical" evidence="1">
    <location>
        <begin position="20"/>
        <end position="37"/>
    </location>
</feature>
<protein>
    <submittedName>
        <fullName evidence="2">Uncharacterized protein</fullName>
    </submittedName>
</protein>
<dbReference type="RefSeq" id="WP_149286078.1">
    <property type="nucleotide sequence ID" value="NZ_CP038437.2"/>
</dbReference>
<dbReference type="KEGG" id="hbh:E4T21_16415"/>
<keyword evidence="1" id="KW-0472">Membrane</keyword>
<name>A0A5C1NI13_9GAMM</name>
<dbReference type="Proteomes" id="UP000324285">
    <property type="component" value="Chromosome"/>
</dbReference>
<feature type="transmembrane region" description="Helical" evidence="1">
    <location>
        <begin position="82"/>
        <end position="105"/>
    </location>
</feature>
<dbReference type="EMBL" id="CP038437">
    <property type="protein sequence ID" value="QEM82956.1"/>
    <property type="molecule type" value="Genomic_DNA"/>
</dbReference>
<feature type="transmembrane region" description="Helical" evidence="1">
    <location>
        <begin position="43"/>
        <end position="61"/>
    </location>
</feature>
<gene>
    <name evidence="2" type="ORF">E4T21_16415</name>
</gene>
<evidence type="ECO:0000256" key="1">
    <source>
        <dbReference type="SAM" id="Phobius"/>
    </source>
</evidence>
<evidence type="ECO:0000313" key="3">
    <source>
        <dbReference type="Proteomes" id="UP000324285"/>
    </source>
</evidence>
<dbReference type="AlphaFoldDB" id="A0A5C1NI13"/>
<organism evidence="2 3">
    <name type="scientific">Halomonas binhaiensis</name>
    <dbReference type="NCBI Taxonomy" id="2562282"/>
    <lineage>
        <taxon>Bacteria</taxon>
        <taxon>Pseudomonadati</taxon>
        <taxon>Pseudomonadota</taxon>
        <taxon>Gammaproteobacteria</taxon>
        <taxon>Oceanospirillales</taxon>
        <taxon>Halomonadaceae</taxon>
        <taxon>Halomonas</taxon>
    </lineage>
</organism>
<keyword evidence="3" id="KW-1185">Reference proteome</keyword>
<evidence type="ECO:0000313" key="2">
    <source>
        <dbReference type="EMBL" id="QEM82956.1"/>
    </source>
</evidence>
<feature type="transmembrane region" description="Helical" evidence="1">
    <location>
        <begin position="403"/>
        <end position="430"/>
    </location>
</feature>
<proteinExistence type="predicted"/>
<reference evidence="2" key="1">
    <citation type="submission" date="2021-02" db="EMBL/GenBank/DDBJ databases">
        <title>Strain Y2R2, a novel species of the genus Halomonas.</title>
        <authorList>
            <person name="Huang H."/>
        </authorList>
    </citation>
    <scope>NUCLEOTIDE SEQUENCE</scope>
    <source>
        <strain evidence="2">Y2R2</strain>
    </source>
</reference>